<dbReference type="AlphaFoldDB" id="A0A133V1L8"/>
<protein>
    <submittedName>
        <fullName evidence="1">Uncharacterized protein</fullName>
    </submittedName>
</protein>
<evidence type="ECO:0000313" key="2">
    <source>
        <dbReference type="Proteomes" id="UP000070520"/>
    </source>
</evidence>
<reference evidence="1 2" key="1">
    <citation type="journal article" date="2016" name="Sci. Rep.">
        <title>Metabolic traits of an uncultured archaeal lineage -MSBL1- from brine pools of the Red Sea.</title>
        <authorList>
            <person name="Mwirichia R."/>
            <person name="Alam I."/>
            <person name="Rashid M."/>
            <person name="Vinu M."/>
            <person name="Ba-Alawi W."/>
            <person name="Anthony Kamau A."/>
            <person name="Kamanda Ngugi D."/>
            <person name="Goker M."/>
            <person name="Klenk H.P."/>
            <person name="Bajic V."/>
            <person name="Stingl U."/>
        </authorList>
    </citation>
    <scope>NUCLEOTIDE SEQUENCE [LARGE SCALE GENOMIC DNA]</scope>
    <source>
        <strain evidence="1">SCGC-AAA261C02</strain>
    </source>
</reference>
<comment type="caution">
    <text evidence="1">The sequence shown here is derived from an EMBL/GenBank/DDBJ whole genome shotgun (WGS) entry which is preliminary data.</text>
</comment>
<accession>A0A133V1L8</accession>
<dbReference type="Proteomes" id="UP000070520">
    <property type="component" value="Unassembled WGS sequence"/>
</dbReference>
<gene>
    <name evidence="1" type="ORF">AKJ42_00995</name>
</gene>
<organism evidence="1 2">
    <name type="scientific">candidate division MSBL1 archaeon SCGC-AAA261C02</name>
    <dbReference type="NCBI Taxonomy" id="1698272"/>
    <lineage>
        <taxon>Archaea</taxon>
        <taxon>Methanobacteriati</taxon>
        <taxon>Methanobacteriota</taxon>
        <taxon>candidate division MSBL1</taxon>
    </lineage>
</organism>
<dbReference type="EMBL" id="LHXW01000006">
    <property type="protein sequence ID" value="KXB00347.1"/>
    <property type="molecule type" value="Genomic_DNA"/>
</dbReference>
<name>A0A133V1L8_9EURY</name>
<keyword evidence="2" id="KW-1185">Reference proteome</keyword>
<sequence length="84" mass="9886">MDVERNIHRFEEGRETADNHIVPRDMMKKYYKEDDYEDLFLESKEDLQKQAPAKIIVVKNDAEGLDKLEEELGKVIDVMEEANS</sequence>
<proteinExistence type="predicted"/>
<evidence type="ECO:0000313" key="1">
    <source>
        <dbReference type="EMBL" id="KXB00347.1"/>
    </source>
</evidence>